<dbReference type="AlphaFoldDB" id="A0AAV2RBB4"/>
<name>A0AAV2RBB4_MEGNR</name>
<feature type="compositionally biased region" description="Polar residues" evidence="1">
    <location>
        <begin position="52"/>
        <end position="80"/>
    </location>
</feature>
<proteinExistence type="predicted"/>
<feature type="compositionally biased region" description="Low complexity" evidence="1">
    <location>
        <begin position="114"/>
        <end position="128"/>
    </location>
</feature>
<feature type="compositionally biased region" description="Polar residues" evidence="1">
    <location>
        <begin position="88"/>
        <end position="98"/>
    </location>
</feature>
<protein>
    <submittedName>
        <fullName evidence="2">Uncharacterized protein</fullName>
    </submittedName>
</protein>
<evidence type="ECO:0000256" key="1">
    <source>
        <dbReference type="SAM" id="MobiDB-lite"/>
    </source>
</evidence>
<dbReference type="EMBL" id="CAXKWB010019510">
    <property type="protein sequence ID" value="CAL4122012.1"/>
    <property type="molecule type" value="Genomic_DNA"/>
</dbReference>
<gene>
    <name evidence="2" type="ORF">MNOR_LOCUS22792</name>
</gene>
<feature type="region of interest" description="Disordered" evidence="1">
    <location>
        <begin position="234"/>
        <end position="274"/>
    </location>
</feature>
<evidence type="ECO:0000313" key="3">
    <source>
        <dbReference type="Proteomes" id="UP001497623"/>
    </source>
</evidence>
<feature type="region of interest" description="Disordered" evidence="1">
    <location>
        <begin position="287"/>
        <end position="315"/>
    </location>
</feature>
<comment type="caution">
    <text evidence="2">The sequence shown here is derived from an EMBL/GenBank/DDBJ whole genome shotgun (WGS) entry which is preliminary data.</text>
</comment>
<feature type="compositionally biased region" description="Polar residues" evidence="1">
    <location>
        <begin position="234"/>
        <end position="250"/>
    </location>
</feature>
<keyword evidence="3" id="KW-1185">Reference proteome</keyword>
<feature type="region of interest" description="Disordered" evidence="1">
    <location>
        <begin position="29"/>
        <end position="142"/>
    </location>
</feature>
<accession>A0AAV2RBB4</accession>
<organism evidence="2 3">
    <name type="scientific">Meganyctiphanes norvegica</name>
    <name type="common">Northern krill</name>
    <name type="synonym">Thysanopoda norvegica</name>
    <dbReference type="NCBI Taxonomy" id="48144"/>
    <lineage>
        <taxon>Eukaryota</taxon>
        <taxon>Metazoa</taxon>
        <taxon>Ecdysozoa</taxon>
        <taxon>Arthropoda</taxon>
        <taxon>Crustacea</taxon>
        <taxon>Multicrustacea</taxon>
        <taxon>Malacostraca</taxon>
        <taxon>Eumalacostraca</taxon>
        <taxon>Eucarida</taxon>
        <taxon>Euphausiacea</taxon>
        <taxon>Euphausiidae</taxon>
        <taxon>Meganyctiphanes</taxon>
    </lineage>
</organism>
<dbReference type="Proteomes" id="UP001497623">
    <property type="component" value="Unassembled WGS sequence"/>
</dbReference>
<feature type="compositionally biased region" description="Basic and acidic residues" evidence="1">
    <location>
        <begin position="251"/>
        <end position="262"/>
    </location>
</feature>
<sequence>MGLGTTDGHWATGYGTTHYSSYISGSLGGGNSSSAALQSGFTGSQGLGGYTSDLSQQTLNPIDSNSSHLTSGVMENSPSSGGDYEGLSSLQTPHSPQRQDYPMLTRYSSPDPRTQATTGATTAPSTTTDPRQDLSCAPYTPPSTTTGGVATAAAAGALLSGASASGGSGNGVSASSAAGTAAAASAGGYPGYLGGSYYTPTTSAQGYLSPPVSLLYPHLYPQQGQLALLDPRTQTPTDQYSVGTAGANSSGHRDYTRHDGYRDMTNSTPGAHQSMMGAHMTDDSLHGVHAHERYMSNGTRAGGPSPNDPSVWRPY</sequence>
<reference evidence="2 3" key="1">
    <citation type="submission" date="2024-05" db="EMBL/GenBank/DDBJ databases">
        <authorList>
            <person name="Wallberg A."/>
        </authorList>
    </citation>
    <scope>NUCLEOTIDE SEQUENCE [LARGE SCALE GENOMIC DNA]</scope>
</reference>
<evidence type="ECO:0000313" key="2">
    <source>
        <dbReference type="EMBL" id="CAL4122012.1"/>
    </source>
</evidence>